<dbReference type="EMBL" id="BAABAS010000001">
    <property type="protein sequence ID" value="GAA4223799.1"/>
    <property type="molecule type" value="Genomic_DNA"/>
</dbReference>
<proteinExistence type="predicted"/>
<evidence type="ECO:0000313" key="2">
    <source>
        <dbReference type="Proteomes" id="UP001501710"/>
    </source>
</evidence>
<accession>A0ABP8BRJ4</accession>
<sequence length="83" mass="8623">MLVRLVLVAARPLRSTSRPFDDPVTVLLAALGAALDPVEKVLDAGRSWLARLALLVTFCVLVADGSGLLDAVAGLLGPEVFAV</sequence>
<name>A0ABP8BRJ4_9ACTN</name>
<reference evidence="2" key="1">
    <citation type="journal article" date="2019" name="Int. J. Syst. Evol. Microbiol.">
        <title>The Global Catalogue of Microorganisms (GCM) 10K type strain sequencing project: providing services to taxonomists for standard genome sequencing and annotation.</title>
        <authorList>
            <consortium name="The Broad Institute Genomics Platform"/>
            <consortium name="The Broad Institute Genome Sequencing Center for Infectious Disease"/>
            <person name="Wu L."/>
            <person name="Ma J."/>
        </authorList>
    </citation>
    <scope>NUCLEOTIDE SEQUENCE [LARGE SCALE GENOMIC DNA]</scope>
    <source>
        <strain evidence="2">JCM 17440</strain>
    </source>
</reference>
<dbReference type="Proteomes" id="UP001501710">
    <property type="component" value="Unassembled WGS sequence"/>
</dbReference>
<organism evidence="1 2">
    <name type="scientific">Actinomadura meridiana</name>
    <dbReference type="NCBI Taxonomy" id="559626"/>
    <lineage>
        <taxon>Bacteria</taxon>
        <taxon>Bacillati</taxon>
        <taxon>Actinomycetota</taxon>
        <taxon>Actinomycetes</taxon>
        <taxon>Streptosporangiales</taxon>
        <taxon>Thermomonosporaceae</taxon>
        <taxon>Actinomadura</taxon>
    </lineage>
</organism>
<comment type="caution">
    <text evidence="1">The sequence shown here is derived from an EMBL/GenBank/DDBJ whole genome shotgun (WGS) entry which is preliminary data.</text>
</comment>
<keyword evidence="2" id="KW-1185">Reference proteome</keyword>
<evidence type="ECO:0000313" key="1">
    <source>
        <dbReference type="EMBL" id="GAA4223799.1"/>
    </source>
</evidence>
<protein>
    <submittedName>
        <fullName evidence="1">Uncharacterized protein</fullName>
    </submittedName>
</protein>
<gene>
    <name evidence="1" type="ORF">GCM10022254_01810</name>
</gene>